<dbReference type="AlphaFoldDB" id="A0A811L6W5"/>
<evidence type="ECO:0000256" key="1">
    <source>
        <dbReference type="SAM" id="MobiDB-lite"/>
    </source>
</evidence>
<proteinExistence type="predicted"/>
<keyword evidence="3" id="KW-1185">Reference proteome</keyword>
<accession>A0A811L6W5</accession>
<organism evidence="2 3">
    <name type="scientific">Bursaphelenchus okinawaensis</name>
    <dbReference type="NCBI Taxonomy" id="465554"/>
    <lineage>
        <taxon>Eukaryota</taxon>
        <taxon>Metazoa</taxon>
        <taxon>Ecdysozoa</taxon>
        <taxon>Nematoda</taxon>
        <taxon>Chromadorea</taxon>
        <taxon>Rhabditida</taxon>
        <taxon>Tylenchina</taxon>
        <taxon>Tylenchomorpha</taxon>
        <taxon>Aphelenchoidea</taxon>
        <taxon>Aphelenchoididae</taxon>
        <taxon>Bursaphelenchus</taxon>
    </lineage>
</organism>
<dbReference type="EMBL" id="CAJFCW020000005">
    <property type="protein sequence ID" value="CAG9119475.1"/>
    <property type="molecule type" value="Genomic_DNA"/>
</dbReference>
<evidence type="ECO:0000313" key="2">
    <source>
        <dbReference type="EMBL" id="CAD5224042.1"/>
    </source>
</evidence>
<dbReference type="Proteomes" id="UP000614601">
    <property type="component" value="Unassembled WGS sequence"/>
</dbReference>
<evidence type="ECO:0000313" key="3">
    <source>
        <dbReference type="Proteomes" id="UP000614601"/>
    </source>
</evidence>
<reference evidence="2" key="1">
    <citation type="submission" date="2020-09" db="EMBL/GenBank/DDBJ databases">
        <authorList>
            <person name="Kikuchi T."/>
        </authorList>
    </citation>
    <scope>NUCLEOTIDE SEQUENCE</scope>
    <source>
        <strain evidence="2">SH1</strain>
    </source>
</reference>
<name>A0A811L6W5_9BILA</name>
<feature type="compositionally biased region" description="Basic residues" evidence="1">
    <location>
        <begin position="68"/>
        <end position="78"/>
    </location>
</feature>
<sequence>MDASAILCNPDLLSKMLTESQSMLIAQMDPLSLSWLKKSLVKRMMELADLQQPDISVGKTYPRDYRAKHASAKRKRARSSQSSTLSNYEPMPTIYEESDSDLASIQSTIHRFGGLHLSPSNNTLTTAA</sequence>
<feature type="region of interest" description="Disordered" evidence="1">
    <location>
        <begin position="66"/>
        <end position="91"/>
    </location>
</feature>
<dbReference type="OrthoDB" id="5874153at2759"/>
<comment type="caution">
    <text evidence="2">The sequence shown here is derived from an EMBL/GenBank/DDBJ whole genome shotgun (WGS) entry which is preliminary data.</text>
</comment>
<gene>
    <name evidence="2" type="ORF">BOKJ2_LOCUS10812</name>
</gene>
<dbReference type="Proteomes" id="UP000783686">
    <property type="component" value="Unassembled WGS sequence"/>
</dbReference>
<protein>
    <submittedName>
        <fullName evidence="2">Uncharacterized protein</fullName>
    </submittedName>
</protein>
<dbReference type="EMBL" id="CAJFDH010000005">
    <property type="protein sequence ID" value="CAD5224042.1"/>
    <property type="molecule type" value="Genomic_DNA"/>
</dbReference>